<evidence type="ECO:0000313" key="6">
    <source>
        <dbReference type="EMBL" id="AZN43199.1"/>
    </source>
</evidence>
<evidence type="ECO:0000256" key="1">
    <source>
        <dbReference type="ARBA" id="ARBA00005417"/>
    </source>
</evidence>
<dbReference type="InterPro" id="IPR003593">
    <property type="entry name" value="AAA+_ATPase"/>
</dbReference>
<name>A0A3S9ABT2_9BACL</name>
<comment type="similarity">
    <text evidence="1">Belongs to the ABC transporter superfamily.</text>
</comment>
<accession>A0A3S9ABT2</accession>
<protein>
    <submittedName>
        <fullName evidence="6">ABC transporter ATP-binding protein</fullName>
    </submittedName>
</protein>
<dbReference type="Pfam" id="PF00005">
    <property type="entry name" value="ABC_tran"/>
    <property type="match status" value="1"/>
</dbReference>
<dbReference type="SMART" id="SM00382">
    <property type="entry name" value="AAA"/>
    <property type="match status" value="1"/>
</dbReference>
<dbReference type="InterPro" id="IPR017871">
    <property type="entry name" value="ABC_transporter-like_CS"/>
</dbReference>
<keyword evidence="3" id="KW-0547">Nucleotide-binding</keyword>
<keyword evidence="7" id="KW-1185">Reference proteome</keyword>
<dbReference type="KEGG" id="palb:EJC50_28550"/>
<dbReference type="PROSITE" id="PS00211">
    <property type="entry name" value="ABC_TRANSPORTER_1"/>
    <property type="match status" value="1"/>
</dbReference>
<dbReference type="PANTHER" id="PTHR43335">
    <property type="entry name" value="ABC TRANSPORTER, ATP-BINDING PROTEIN"/>
    <property type="match status" value="1"/>
</dbReference>
<dbReference type="Gene3D" id="3.40.50.300">
    <property type="entry name" value="P-loop containing nucleotide triphosphate hydrolases"/>
    <property type="match status" value="1"/>
</dbReference>
<evidence type="ECO:0000256" key="3">
    <source>
        <dbReference type="ARBA" id="ARBA00022741"/>
    </source>
</evidence>
<dbReference type="OrthoDB" id="9804819at2"/>
<evidence type="ECO:0000256" key="2">
    <source>
        <dbReference type="ARBA" id="ARBA00022448"/>
    </source>
</evidence>
<dbReference type="Proteomes" id="UP000272528">
    <property type="component" value="Chromosome"/>
</dbReference>
<proteinExistence type="inferred from homology"/>
<dbReference type="GO" id="GO:0005524">
    <property type="term" value="F:ATP binding"/>
    <property type="evidence" value="ECO:0007669"/>
    <property type="project" value="UniProtKB-KW"/>
</dbReference>
<reference evidence="7" key="1">
    <citation type="submission" date="2018-12" db="EMBL/GenBank/DDBJ databases">
        <title>Genome sequence of Peanibacillus sp.</title>
        <authorList>
            <person name="Subramani G."/>
            <person name="Srinivasan S."/>
            <person name="Kim M.K."/>
        </authorList>
    </citation>
    <scope>NUCLEOTIDE SEQUENCE [LARGE SCALE GENOMIC DNA]</scope>
    <source>
        <strain evidence="7">18JY67-1</strain>
    </source>
</reference>
<keyword evidence="4 6" id="KW-0067">ATP-binding</keyword>
<dbReference type="AlphaFoldDB" id="A0A3S9ABT2"/>
<dbReference type="CDD" id="cd03230">
    <property type="entry name" value="ABC_DR_subfamily_A"/>
    <property type="match status" value="1"/>
</dbReference>
<dbReference type="InterPro" id="IPR027417">
    <property type="entry name" value="P-loop_NTPase"/>
</dbReference>
<dbReference type="EMBL" id="CP034437">
    <property type="protein sequence ID" value="AZN43199.1"/>
    <property type="molecule type" value="Genomic_DNA"/>
</dbReference>
<organism evidence="6 7">
    <name type="scientific">Paenibacillus albus</name>
    <dbReference type="NCBI Taxonomy" id="2495582"/>
    <lineage>
        <taxon>Bacteria</taxon>
        <taxon>Bacillati</taxon>
        <taxon>Bacillota</taxon>
        <taxon>Bacilli</taxon>
        <taxon>Bacillales</taxon>
        <taxon>Paenibacillaceae</taxon>
        <taxon>Paenibacillus</taxon>
    </lineage>
</organism>
<dbReference type="PROSITE" id="PS50893">
    <property type="entry name" value="ABC_TRANSPORTER_2"/>
    <property type="match status" value="1"/>
</dbReference>
<keyword evidence="2" id="KW-0813">Transport</keyword>
<evidence type="ECO:0000256" key="4">
    <source>
        <dbReference type="ARBA" id="ARBA00022840"/>
    </source>
</evidence>
<feature type="domain" description="ABC transporter" evidence="5">
    <location>
        <begin position="6"/>
        <end position="234"/>
    </location>
</feature>
<dbReference type="SUPFAM" id="SSF52540">
    <property type="entry name" value="P-loop containing nucleoside triphosphate hydrolases"/>
    <property type="match status" value="1"/>
</dbReference>
<evidence type="ECO:0000313" key="7">
    <source>
        <dbReference type="Proteomes" id="UP000272528"/>
    </source>
</evidence>
<dbReference type="InterPro" id="IPR003439">
    <property type="entry name" value="ABC_transporter-like_ATP-bd"/>
</dbReference>
<dbReference type="GO" id="GO:0016887">
    <property type="term" value="F:ATP hydrolysis activity"/>
    <property type="evidence" value="ECO:0007669"/>
    <property type="project" value="InterPro"/>
</dbReference>
<sequence>MMTKLLEVDKLTKQFGGSSAKALQDVSFSLGEGRCTALLGPNGAGKTTTIRMLTGLLAPTSGSIRFQDVQQGADHRALIGYLPQTPAFHGWMSGLEFAQYAAELCGMGRREAAQRSAELLERVGIGAAGKRRIAGYSGGMKQRLGLAQALIHRPKLLILDEPVSALDPIGRRDVMELLGELKQETSILFSTHVLHDAEELCDDVLIMESGRIVLQGPLSRIRAENREPVLLLEIENEAGSDSREALSRWLKAIVEPTADQSSIIRYELDPLNSCAAKLIVRDINEARRLVLEQLLEWNLPVTKLEIGYSTLEDLFMKVVIHK</sequence>
<evidence type="ECO:0000259" key="5">
    <source>
        <dbReference type="PROSITE" id="PS50893"/>
    </source>
</evidence>
<gene>
    <name evidence="6" type="ORF">EJC50_28550</name>
</gene>
<dbReference type="PANTHER" id="PTHR43335:SF11">
    <property type="entry name" value="ABC TRANSPORTER RELATED"/>
    <property type="match status" value="1"/>
</dbReference>